<keyword evidence="2" id="KW-0274">FAD</keyword>
<dbReference type="EMBL" id="JAEPQZ010000003">
    <property type="protein sequence ID" value="KAG2183687.1"/>
    <property type="molecule type" value="Genomic_DNA"/>
</dbReference>
<keyword evidence="1" id="KW-0285">Flavoprotein</keyword>
<dbReference type="Pfam" id="PF01494">
    <property type="entry name" value="FAD_binding_3"/>
    <property type="match status" value="1"/>
</dbReference>
<dbReference type="SUPFAM" id="SSF51905">
    <property type="entry name" value="FAD/NAD(P)-binding domain"/>
    <property type="match status" value="1"/>
</dbReference>
<dbReference type="InterPro" id="IPR002938">
    <property type="entry name" value="FAD-bd"/>
</dbReference>
<keyword evidence="7" id="KW-1185">Reference proteome</keyword>
<feature type="domain" description="FAD-binding" evidence="5">
    <location>
        <begin position="118"/>
        <end position="365"/>
    </location>
</feature>
<evidence type="ECO:0000313" key="6">
    <source>
        <dbReference type="EMBL" id="KAG2183687.1"/>
    </source>
</evidence>
<evidence type="ECO:0000256" key="3">
    <source>
        <dbReference type="ARBA" id="ARBA00023002"/>
    </source>
</evidence>
<keyword evidence="4" id="KW-0503">Monooxygenase</keyword>
<dbReference type="PANTHER" id="PTHR47178:SF6">
    <property type="entry name" value="FAD-BINDING DOMAIN-CONTAINING PROTEIN"/>
    <property type="match status" value="1"/>
</dbReference>
<keyword evidence="3" id="KW-0560">Oxidoreductase</keyword>
<organism evidence="6 7">
    <name type="scientific">Mortierella isabellina</name>
    <name type="common">Filamentous fungus</name>
    <name type="synonym">Umbelopsis isabellina</name>
    <dbReference type="NCBI Taxonomy" id="91625"/>
    <lineage>
        <taxon>Eukaryota</taxon>
        <taxon>Fungi</taxon>
        <taxon>Fungi incertae sedis</taxon>
        <taxon>Mucoromycota</taxon>
        <taxon>Mucoromycotina</taxon>
        <taxon>Umbelopsidomycetes</taxon>
        <taxon>Umbelopsidales</taxon>
        <taxon>Umbelopsidaceae</taxon>
        <taxon>Umbelopsis</taxon>
    </lineage>
</organism>
<comment type="caution">
    <text evidence="6">The sequence shown here is derived from an EMBL/GenBank/DDBJ whole genome shotgun (WGS) entry which is preliminary data.</text>
</comment>
<dbReference type="GO" id="GO:0071949">
    <property type="term" value="F:FAD binding"/>
    <property type="evidence" value="ECO:0007669"/>
    <property type="project" value="InterPro"/>
</dbReference>
<dbReference type="PRINTS" id="PR00420">
    <property type="entry name" value="RNGMNOXGNASE"/>
</dbReference>
<dbReference type="Proteomes" id="UP000654370">
    <property type="component" value="Unassembled WGS sequence"/>
</dbReference>
<dbReference type="GO" id="GO:0004497">
    <property type="term" value="F:monooxygenase activity"/>
    <property type="evidence" value="ECO:0007669"/>
    <property type="project" value="UniProtKB-KW"/>
</dbReference>
<evidence type="ECO:0000259" key="5">
    <source>
        <dbReference type="Pfam" id="PF01494"/>
    </source>
</evidence>
<accession>A0A8H7Q078</accession>
<gene>
    <name evidence="6" type="ORF">INT43_006695</name>
</gene>
<evidence type="ECO:0000313" key="7">
    <source>
        <dbReference type="Proteomes" id="UP000654370"/>
    </source>
</evidence>
<dbReference type="InterPro" id="IPR036188">
    <property type="entry name" value="FAD/NAD-bd_sf"/>
</dbReference>
<dbReference type="AlphaFoldDB" id="A0A8H7Q078"/>
<evidence type="ECO:0000256" key="2">
    <source>
        <dbReference type="ARBA" id="ARBA00022827"/>
    </source>
</evidence>
<evidence type="ECO:0000256" key="4">
    <source>
        <dbReference type="ARBA" id="ARBA00023033"/>
    </source>
</evidence>
<sequence>MPFNKILIVGSGPAGLTLAQYLKRHDVPFQVVEKAPVSRLQGYSVSIHFALPYLVLALGEDKMKGFQEYVSVNHTTDTGVALVNYDGQVLLKLDGIPALSGKGIRANRTRIRDRLMEGINVETDVEVTDVHFGDHQAVVKTSKGDICADIVVGADGLRSAVRSSIIGNKVQELSVVNLSASRNITRQEHEVFSKYSPTHFIMFGPKTSNRQGVVNFFYSINDVSNDGETYNVRWVLSWDQGLDLREIPNTNDGLHKIAYEMADQFYEPVKKLIQMTDPSTKIWFSHASQCMPDYSLDNRGQITLIGDALHAMTAYRGEGLNHAVMDAVLLGEQIVLAHQGKRSVTEALTTYQKQAMARGRTAVKASYESAMGAHLGFSTLYKFSMRVLNLVVSNLQDYNIMEYFWGNTHK</sequence>
<name>A0A8H7Q078_MORIS</name>
<dbReference type="OrthoDB" id="655030at2759"/>
<dbReference type="PANTHER" id="PTHR47178">
    <property type="entry name" value="MONOOXYGENASE, FAD-BINDING"/>
    <property type="match status" value="1"/>
</dbReference>
<proteinExistence type="predicted"/>
<protein>
    <recommendedName>
        <fullName evidence="5">FAD-binding domain-containing protein</fullName>
    </recommendedName>
</protein>
<reference evidence="6" key="1">
    <citation type="submission" date="2020-12" db="EMBL/GenBank/DDBJ databases">
        <title>Metabolic potential, ecology and presence of endohyphal bacteria is reflected in genomic diversity of Mucoromycotina.</title>
        <authorList>
            <person name="Muszewska A."/>
            <person name="Okrasinska A."/>
            <person name="Steczkiewicz K."/>
            <person name="Drgas O."/>
            <person name="Orlowska M."/>
            <person name="Perlinska-Lenart U."/>
            <person name="Aleksandrzak-Piekarczyk T."/>
            <person name="Szatraj K."/>
            <person name="Zielenkiewicz U."/>
            <person name="Pilsyk S."/>
            <person name="Malc E."/>
            <person name="Mieczkowski P."/>
            <person name="Kruszewska J.S."/>
            <person name="Biernat P."/>
            <person name="Pawlowska J."/>
        </authorList>
    </citation>
    <scope>NUCLEOTIDE SEQUENCE</scope>
    <source>
        <strain evidence="6">WA0000067209</strain>
    </source>
</reference>
<dbReference type="Gene3D" id="3.50.50.60">
    <property type="entry name" value="FAD/NAD(P)-binding domain"/>
    <property type="match status" value="1"/>
</dbReference>
<dbReference type="Pfam" id="PF13450">
    <property type="entry name" value="NAD_binding_8"/>
    <property type="match status" value="1"/>
</dbReference>
<evidence type="ECO:0000256" key="1">
    <source>
        <dbReference type="ARBA" id="ARBA00022630"/>
    </source>
</evidence>